<dbReference type="RefSeq" id="WP_036075482.1">
    <property type="nucleotide sequence ID" value="NZ_AVCW01000027.1"/>
</dbReference>
<evidence type="ECO:0000313" key="3">
    <source>
        <dbReference type="Proteomes" id="UP000030487"/>
    </source>
</evidence>
<protein>
    <submittedName>
        <fullName evidence="2">Uncharacterized protein</fullName>
    </submittedName>
</protein>
<reference evidence="2 3" key="1">
    <citation type="submission" date="2014-02" db="EMBL/GenBank/DDBJ databases">
        <title>Draft genome sequence of Lysinibacillus boronitolerans NBRC 103108.</title>
        <authorList>
            <person name="Zhang F."/>
            <person name="Wang G."/>
            <person name="Zhang L."/>
        </authorList>
    </citation>
    <scope>NUCLEOTIDE SEQUENCE [LARGE SCALE GENOMIC DNA]</scope>
    <source>
        <strain evidence="2 3">NBRC 103108</strain>
    </source>
</reference>
<gene>
    <name evidence="2" type="ORF">CD31_02310</name>
</gene>
<accession>A0ABR4Y458</accession>
<keyword evidence="1" id="KW-0175">Coiled coil</keyword>
<feature type="coiled-coil region" evidence="1">
    <location>
        <begin position="1"/>
        <end position="57"/>
    </location>
</feature>
<dbReference type="Proteomes" id="UP000030487">
    <property type="component" value="Unassembled WGS sequence"/>
</dbReference>
<evidence type="ECO:0000256" key="1">
    <source>
        <dbReference type="SAM" id="Coils"/>
    </source>
</evidence>
<evidence type="ECO:0000313" key="2">
    <source>
        <dbReference type="EMBL" id="KGR88838.1"/>
    </source>
</evidence>
<name>A0ABR4Y458_9BACI</name>
<sequence>MDALEKLNQQINRELTCIEDLTDVIKLHVKAGRINIAKQLERDLHNSLKQLEKLHERKRLWATVEQLNKNGVLAKVVDKVVEMA</sequence>
<dbReference type="EMBL" id="JPVR01000055">
    <property type="protein sequence ID" value="KGR88838.1"/>
    <property type="molecule type" value="Genomic_DNA"/>
</dbReference>
<keyword evidence="3" id="KW-1185">Reference proteome</keyword>
<proteinExistence type="predicted"/>
<comment type="caution">
    <text evidence="2">The sequence shown here is derived from an EMBL/GenBank/DDBJ whole genome shotgun (WGS) entry which is preliminary data.</text>
</comment>
<organism evidence="2 3">
    <name type="scientific">Lysinibacillus boronitolerans JCM 21713 = 10a = NBRC 103108</name>
    <dbReference type="NCBI Taxonomy" id="1294264"/>
    <lineage>
        <taxon>Bacteria</taxon>
        <taxon>Bacillati</taxon>
        <taxon>Bacillota</taxon>
        <taxon>Bacilli</taxon>
        <taxon>Bacillales</taxon>
        <taxon>Bacillaceae</taxon>
        <taxon>Lysinibacillus</taxon>
    </lineage>
</organism>